<dbReference type="EMBL" id="KN847632">
    <property type="protein sequence ID" value="KIV98561.1"/>
    <property type="molecule type" value="Genomic_DNA"/>
</dbReference>
<organism evidence="1 2">
    <name type="scientific">Verruconis gallopava</name>
    <dbReference type="NCBI Taxonomy" id="253628"/>
    <lineage>
        <taxon>Eukaryota</taxon>
        <taxon>Fungi</taxon>
        <taxon>Dikarya</taxon>
        <taxon>Ascomycota</taxon>
        <taxon>Pezizomycotina</taxon>
        <taxon>Dothideomycetes</taxon>
        <taxon>Pleosporomycetidae</taxon>
        <taxon>Venturiales</taxon>
        <taxon>Sympoventuriaceae</taxon>
        <taxon>Verruconis</taxon>
    </lineage>
</organism>
<dbReference type="PANTHER" id="PTHR43591:SF24">
    <property type="entry name" value="2-METHOXY-6-POLYPRENYL-1,4-BENZOQUINOL METHYLASE, MITOCHONDRIAL"/>
    <property type="match status" value="1"/>
</dbReference>
<evidence type="ECO:0000313" key="1">
    <source>
        <dbReference type="EMBL" id="KIV98561.1"/>
    </source>
</evidence>
<dbReference type="VEuPathDB" id="FungiDB:PV09_09642"/>
<dbReference type="PANTHER" id="PTHR43591">
    <property type="entry name" value="METHYLTRANSFERASE"/>
    <property type="match status" value="1"/>
</dbReference>
<dbReference type="STRING" id="253628.A0A0D1YD09"/>
<dbReference type="InParanoid" id="A0A0D1YD09"/>
<proteinExistence type="predicted"/>
<keyword evidence="2" id="KW-1185">Reference proteome</keyword>
<evidence type="ECO:0000313" key="2">
    <source>
        <dbReference type="Proteomes" id="UP000053259"/>
    </source>
</evidence>
<protein>
    <recommendedName>
        <fullName evidence="3">Methyltransferase domain-containing protein</fullName>
    </recommendedName>
</protein>
<dbReference type="Proteomes" id="UP000053259">
    <property type="component" value="Unassembled WGS sequence"/>
</dbReference>
<dbReference type="GO" id="GO:0008168">
    <property type="term" value="F:methyltransferase activity"/>
    <property type="evidence" value="ECO:0007669"/>
    <property type="project" value="TreeGrafter"/>
</dbReference>
<dbReference type="RefSeq" id="XP_016208431.1">
    <property type="nucleotide sequence ID" value="XM_016363744.1"/>
</dbReference>
<dbReference type="GeneID" id="27317615"/>
<gene>
    <name evidence="1" type="ORF">PV09_09642</name>
</gene>
<dbReference type="Pfam" id="PF13489">
    <property type="entry name" value="Methyltransf_23"/>
    <property type="match status" value="1"/>
</dbReference>
<sequence length="343" mass="38815">MQGAGSTSNVALPISIDSDSILVPNSALGNDHIDEAYGSGSNTSSAFTTIASTDIETVQENGRTYHGGGSYWFPNDETENSRQRLMHHIFRIVFNGRLYFAPIETDGAKVIDLGTGTGIWAIEFADCYQEAFVRAVDISPMQEKMVPPNLDHIIEDVELDWMDPENYWDYVHTRNTIQAFQNRNLLFQRAFLHLKPGGWMECQEIDHFPKCHDGKMAVDNELLKFCNLVADGLERHGVKLRETCKLKDMMRAAGFVNIVEQVFHMPIGSWPESNSLKKVGWYWQTALIEGLEATALAPLIKGLGWKKDEVDSLCERTRTACLDMTTHMYMPFYIVYGQKPFNT</sequence>
<accession>A0A0D1YD09</accession>
<name>A0A0D1YD09_9PEZI</name>
<reference evidence="1 2" key="1">
    <citation type="submission" date="2015-01" db="EMBL/GenBank/DDBJ databases">
        <title>The Genome Sequence of Ochroconis gallopava CBS43764.</title>
        <authorList>
            <consortium name="The Broad Institute Genomics Platform"/>
            <person name="Cuomo C."/>
            <person name="de Hoog S."/>
            <person name="Gorbushina A."/>
            <person name="Stielow B."/>
            <person name="Teixiera M."/>
            <person name="Abouelleil A."/>
            <person name="Chapman S.B."/>
            <person name="Priest M."/>
            <person name="Young S.K."/>
            <person name="Wortman J."/>
            <person name="Nusbaum C."/>
            <person name="Birren B."/>
        </authorList>
    </citation>
    <scope>NUCLEOTIDE SEQUENCE [LARGE SCALE GENOMIC DNA]</scope>
    <source>
        <strain evidence="1 2">CBS 43764</strain>
    </source>
</reference>
<dbReference type="AlphaFoldDB" id="A0A0D1YD09"/>
<dbReference type="CDD" id="cd02440">
    <property type="entry name" value="AdoMet_MTases"/>
    <property type="match status" value="1"/>
</dbReference>
<dbReference type="HOGENOM" id="CLU_010595_7_1_1"/>
<dbReference type="InterPro" id="IPR029063">
    <property type="entry name" value="SAM-dependent_MTases_sf"/>
</dbReference>
<evidence type="ECO:0008006" key="3">
    <source>
        <dbReference type="Google" id="ProtNLM"/>
    </source>
</evidence>
<dbReference type="Gene3D" id="3.40.50.150">
    <property type="entry name" value="Vaccinia Virus protein VP39"/>
    <property type="match status" value="1"/>
</dbReference>
<dbReference type="SUPFAM" id="SSF53335">
    <property type="entry name" value="S-adenosyl-L-methionine-dependent methyltransferases"/>
    <property type="match status" value="1"/>
</dbReference>
<dbReference type="OrthoDB" id="2013972at2759"/>